<dbReference type="SMART" id="SM00342">
    <property type="entry name" value="HTH_ARAC"/>
    <property type="match status" value="1"/>
</dbReference>
<keyword evidence="3" id="KW-0804">Transcription</keyword>
<proteinExistence type="predicted"/>
<gene>
    <name evidence="5" type="ORF">VSR73_32760</name>
</gene>
<comment type="caution">
    <text evidence="5">The sequence shown here is derived from an EMBL/GenBank/DDBJ whole genome shotgun (WGS) entry which is preliminary data.</text>
</comment>
<dbReference type="InterPro" id="IPR009057">
    <property type="entry name" value="Homeodomain-like_sf"/>
</dbReference>
<evidence type="ECO:0000313" key="5">
    <source>
        <dbReference type="EMBL" id="MEM5425816.1"/>
    </source>
</evidence>
<evidence type="ECO:0000256" key="3">
    <source>
        <dbReference type="ARBA" id="ARBA00023163"/>
    </source>
</evidence>
<organism evidence="5 6">
    <name type="scientific">Paraburkholderia ferrariae</name>
    <dbReference type="NCBI Taxonomy" id="386056"/>
    <lineage>
        <taxon>Bacteria</taxon>
        <taxon>Pseudomonadati</taxon>
        <taxon>Pseudomonadota</taxon>
        <taxon>Betaproteobacteria</taxon>
        <taxon>Burkholderiales</taxon>
        <taxon>Burkholderiaceae</taxon>
        <taxon>Paraburkholderia</taxon>
    </lineage>
</organism>
<accession>A0ABU9S0G5</accession>
<dbReference type="PROSITE" id="PS01124">
    <property type="entry name" value="HTH_ARAC_FAMILY_2"/>
    <property type="match status" value="1"/>
</dbReference>
<keyword evidence="2" id="KW-0238">DNA-binding</keyword>
<dbReference type="Pfam" id="PF12833">
    <property type="entry name" value="HTH_18"/>
    <property type="match status" value="1"/>
</dbReference>
<dbReference type="RefSeq" id="WP_342922196.1">
    <property type="nucleotide sequence ID" value="NZ_JAYMRV010000013.1"/>
</dbReference>
<name>A0ABU9S0G5_9BURK</name>
<feature type="domain" description="HTH araC/xylS-type" evidence="4">
    <location>
        <begin position="54"/>
        <end position="156"/>
    </location>
</feature>
<keyword evidence="1" id="KW-0805">Transcription regulation</keyword>
<keyword evidence="6" id="KW-1185">Reference proteome</keyword>
<evidence type="ECO:0000256" key="1">
    <source>
        <dbReference type="ARBA" id="ARBA00023015"/>
    </source>
</evidence>
<dbReference type="InterPro" id="IPR050204">
    <property type="entry name" value="AraC_XylS_family_regulators"/>
</dbReference>
<dbReference type="EMBL" id="JAYMRV010000013">
    <property type="protein sequence ID" value="MEM5425816.1"/>
    <property type="molecule type" value="Genomic_DNA"/>
</dbReference>
<evidence type="ECO:0000259" key="4">
    <source>
        <dbReference type="PROSITE" id="PS01124"/>
    </source>
</evidence>
<evidence type="ECO:0000256" key="2">
    <source>
        <dbReference type="ARBA" id="ARBA00023125"/>
    </source>
</evidence>
<dbReference type="SUPFAM" id="SSF46689">
    <property type="entry name" value="Homeodomain-like"/>
    <property type="match status" value="2"/>
</dbReference>
<dbReference type="InterPro" id="IPR018060">
    <property type="entry name" value="HTH_AraC"/>
</dbReference>
<sequence length="185" mass="20378">MSTRVSSVAAIKDSALMSVSGGDGSNAMRATTTDIFLNYRNRPARKAQREARIEGLMRVSARNLELACGNRVSTAEAAQRAAMSERTFLRRFKQTLGVSPREFLRRARLERARSLLAQTDLSIEKIARQAGFVGRNCMANLFRRHLATTPTEYRAGVRSTTGGLFNCPTQAGAVETTHVQLKSEV</sequence>
<dbReference type="Proteomes" id="UP001489897">
    <property type="component" value="Unassembled WGS sequence"/>
</dbReference>
<evidence type="ECO:0000313" key="6">
    <source>
        <dbReference type="Proteomes" id="UP001489897"/>
    </source>
</evidence>
<protein>
    <submittedName>
        <fullName evidence="5">Helix-turn-helix domain-containing protein</fullName>
    </submittedName>
</protein>
<dbReference type="Gene3D" id="1.10.10.60">
    <property type="entry name" value="Homeodomain-like"/>
    <property type="match status" value="2"/>
</dbReference>
<reference evidence="5 6" key="1">
    <citation type="submission" date="2024-01" db="EMBL/GenBank/DDBJ databases">
        <title>The diversity of rhizobia nodulating Mimosa spp. in eleven states of Brazil covering several biomes is determined by host plant, location, and edaphic factors.</title>
        <authorList>
            <person name="Rouws L."/>
            <person name="Barauna A."/>
            <person name="Beukes C."/>
            <person name="De Faria S.M."/>
            <person name="Gross E."/>
            <person name="Dos Reis Junior F.B."/>
            <person name="Simon M."/>
            <person name="Maluk M."/>
            <person name="Odee D.W."/>
            <person name="Kenicer G."/>
            <person name="Young J.P.W."/>
            <person name="Reis V.M."/>
            <person name="Zilli J."/>
            <person name="James E.K."/>
        </authorList>
    </citation>
    <scope>NUCLEOTIDE SEQUENCE [LARGE SCALE GENOMIC DNA]</scope>
    <source>
        <strain evidence="5 6">JPY167</strain>
    </source>
</reference>
<dbReference type="PANTHER" id="PTHR46796">
    <property type="entry name" value="HTH-TYPE TRANSCRIPTIONAL ACTIVATOR RHAS-RELATED"/>
    <property type="match status" value="1"/>
</dbReference>